<feature type="domain" description="Helix-turn-helix" evidence="1">
    <location>
        <begin position="16"/>
        <end position="67"/>
    </location>
</feature>
<reference evidence="2 3" key="1">
    <citation type="submission" date="2018-06" db="EMBL/GenBank/DDBJ databases">
        <authorList>
            <consortium name="Pathogen Informatics"/>
            <person name="Doyle S."/>
        </authorList>
    </citation>
    <scope>NUCLEOTIDE SEQUENCE [LARGE SCALE GENOMIC DNA]</scope>
    <source>
        <strain evidence="2 3">NCTC11820</strain>
    </source>
</reference>
<dbReference type="Proteomes" id="UP000250245">
    <property type="component" value="Unassembled WGS sequence"/>
</dbReference>
<dbReference type="InterPro" id="IPR041657">
    <property type="entry name" value="HTH_17"/>
</dbReference>
<dbReference type="NCBIfam" id="TIGR01764">
    <property type="entry name" value="excise"/>
    <property type="match status" value="1"/>
</dbReference>
<evidence type="ECO:0000259" key="1">
    <source>
        <dbReference type="Pfam" id="PF12728"/>
    </source>
</evidence>
<sequence>MVLWYLIYHEYMGYNFFTIADVADMLKVSQGAVRNLINNGELKAIQIGGRGLWRIEESAMEEYIKGQYAQSEEKIASGAALVE</sequence>
<dbReference type="AlphaFoldDB" id="A0A2X2Y6P4"/>
<dbReference type="GO" id="GO:0003677">
    <property type="term" value="F:DNA binding"/>
    <property type="evidence" value="ECO:0007669"/>
    <property type="project" value="InterPro"/>
</dbReference>
<gene>
    <name evidence="2" type="ORF">NCTC11820_00293</name>
</gene>
<dbReference type="InterPro" id="IPR010093">
    <property type="entry name" value="SinI_DNA-bd"/>
</dbReference>
<dbReference type="EMBL" id="UASJ01000001">
    <property type="protein sequence ID" value="SQB63512.1"/>
    <property type="molecule type" value="Genomic_DNA"/>
</dbReference>
<dbReference type="InterPro" id="IPR009061">
    <property type="entry name" value="DNA-bd_dom_put_sf"/>
</dbReference>
<accession>A0A2X2Y6P4</accession>
<dbReference type="Pfam" id="PF12728">
    <property type="entry name" value="HTH_17"/>
    <property type="match status" value="1"/>
</dbReference>
<protein>
    <submittedName>
        <fullName evidence="2">DNA binding domain, excisionase family</fullName>
    </submittedName>
</protein>
<dbReference type="SUPFAM" id="SSF46955">
    <property type="entry name" value="Putative DNA-binding domain"/>
    <property type="match status" value="1"/>
</dbReference>
<proteinExistence type="predicted"/>
<name>A0A2X2Y6P4_9ACTO</name>
<evidence type="ECO:0000313" key="3">
    <source>
        <dbReference type="Proteomes" id="UP000250245"/>
    </source>
</evidence>
<evidence type="ECO:0000313" key="2">
    <source>
        <dbReference type="EMBL" id="SQB63512.1"/>
    </source>
</evidence>
<organism evidence="2 3">
    <name type="scientific">Mobiluncus curtisii</name>
    <dbReference type="NCBI Taxonomy" id="2051"/>
    <lineage>
        <taxon>Bacteria</taxon>
        <taxon>Bacillati</taxon>
        <taxon>Actinomycetota</taxon>
        <taxon>Actinomycetes</taxon>
        <taxon>Actinomycetales</taxon>
        <taxon>Actinomycetaceae</taxon>
        <taxon>Mobiluncus</taxon>
    </lineage>
</organism>